<evidence type="ECO:0000313" key="2">
    <source>
        <dbReference type="Proteomes" id="UP000823399"/>
    </source>
</evidence>
<keyword evidence="2" id="KW-1185">Reference proteome</keyword>
<dbReference type="OrthoDB" id="2680830at2759"/>
<reference evidence="1" key="1">
    <citation type="journal article" date="2020" name="New Phytol.">
        <title>Comparative genomics reveals dynamic genome evolution in host specialist ectomycorrhizal fungi.</title>
        <authorList>
            <person name="Lofgren L.A."/>
            <person name="Nguyen N.H."/>
            <person name="Vilgalys R."/>
            <person name="Ruytinx J."/>
            <person name="Liao H.L."/>
            <person name="Branco S."/>
            <person name="Kuo A."/>
            <person name="LaButti K."/>
            <person name="Lipzen A."/>
            <person name="Andreopoulos W."/>
            <person name="Pangilinan J."/>
            <person name="Riley R."/>
            <person name="Hundley H."/>
            <person name="Na H."/>
            <person name="Barry K."/>
            <person name="Grigoriev I.V."/>
            <person name="Stajich J.E."/>
            <person name="Kennedy P.G."/>
        </authorList>
    </citation>
    <scope>NUCLEOTIDE SEQUENCE</scope>
    <source>
        <strain evidence="1">FC423</strain>
    </source>
</reference>
<proteinExistence type="predicted"/>
<dbReference type="Proteomes" id="UP000823399">
    <property type="component" value="Unassembled WGS sequence"/>
</dbReference>
<protein>
    <submittedName>
        <fullName evidence="1">Uncharacterized protein</fullName>
    </submittedName>
</protein>
<gene>
    <name evidence="1" type="ORF">F5147DRAFT_711194</name>
</gene>
<evidence type="ECO:0000313" key="1">
    <source>
        <dbReference type="EMBL" id="KAG2099837.1"/>
    </source>
</evidence>
<organism evidence="1 2">
    <name type="scientific">Suillus discolor</name>
    <dbReference type="NCBI Taxonomy" id="1912936"/>
    <lineage>
        <taxon>Eukaryota</taxon>
        <taxon>Fungi</taxon>
        <taxon>Dikarya</taxon>
        <taxon>Basidiomycota</taxon>
        <taxon>Agaricomycotina</taxon>
        <taxon>Agaricomycetes</taxon>
        <taxon>Agaricomycetidae</taxon>
        <taxon>Boletales</taxon>
        <taxon>Suillineae</taxon>
        <taxon>Suillaceae</taxon>
        <taxon>Suillus</taxon>
    </lineage>
</organism>
<accession>A0A9P7F0Z2</accession>
<name>A0A9P7F0Z2_9AGAM</name>
<comment type="caution">
    <text evidence="1">The sequence shown here is derived from an EMBL/GenBank/DDBJ whole genome shotgun (WGS) entry which is preliminary data.</text>
</comment>
<dbReference type="EMBL" id="JABBWM010000056">
    <property type="protein sequence ID" value="KAG2099837.1"/>
    <property type="molecule type" value="Genomic_DNA"/>
</dbReference>
<dbReference type="RefSeq" id="XP_041289320.1">
    <property type="nucleotide sequence ID" value="XM_041438306.1"/>
</dbReference>
<dbReference type="GeneID" id="64700565"/>
<dbReference type="AlphaFoldDB" id="A0A9P7F0Z2"/>
<sequence>MVVKSIVPRNAFHLQFPVSRESDLCFIFLLLLLSLGRAAVIPIPRSTHHCVQAPHCPLQLLKWFFGAISNHPTS</sequence>